<feature type="compositionally biased region" description="Polar residues" evidence="1">
    <location>
        <begin position="20"/>
        <end position="36"/>
    </location>
</feature>
<dbReference type="EMBL" id="LWDG02000049">
    <property type="protein sequence ID" value="KAE8270474.1"/>
    <property type="molecule type" value="Genomic_DNA"/>
</dbReference>
<name>A0A8X7NDH6_9BASI</name>
<feature type="region of interest" description="Disordered" evidence="1">
    <location>
        <begin position="1"/>
        <end position="130"/>
    </location>
</feature>
<organism evidence="2 3">
    <name type="scientific">Tilletia walkeri</name>
    <dbReference type="NCBI Taxonomy" id="117179"/>
    <lineage>
        <taxon>Eukaryota</taxon>
        <taxon>Fungi</taxon>
        <taxon>Dikarya</taxon>
        <taxon>Basidiomycota</taxon>
        <taxon>Ustilaginomycotina</taxon>
        <taxon>Exobasidiomycetes</taxon>
        <taxon>Tilletiales</taxon>
        <taxon>Tilletiaceae</taxon>
        <taxon>Tilletia</taxon>
    </lineage>
</organism>
<evidence type="ECO:0000313" key="2">
    <source>
        <dbReference type="EMBL" id="KAE8270474.1"/>
    </source>
</evidence>
<proteinExistence type="predicted"/>
<protein>
    <submittedName>
        <fullName evidence="2">Uncharacterized protein</fullName>
    </submittedName>
</protein>
<dbReference type="AlphaFoldDB" id="A0A8X7NDH6"/>
<sequence>MGSRRNKNQGVNMDGKVRETTVTTQPLRQGKGSATTRRTEAGKGREDKTRNTSEPAYGRDRRQATASAGSEPRPATFETIWRAGAHRQVPQDHGKRRSPQPTPQDENSGWLGGRRSTKEADGPSRFRRSD</sequence>
<feature type="compositionally biased region" description="Basic and acidic residues" evidence="1">
    <location>
        <begin position="116"/>
        <end position="130"/>
    </location>
</feature>
<keyword evidence="3" id="KW-1185">Reference proteome</keyword>
<evidence type="ECO:0000256" key="1">
    <source>
        <dbReference type="SAM" id="MobiDB-lite"/>
    </source>
</evidence>
<feature type="compositionally biased region" description="Basic and acidic residues" evidence="1">
    <location>
        <begin position="37"/>
        <end position="63"/>
    </location>
</feature>
<accession>A0A8X7NDH6</accession>
<evidence type="ECO:0000313" key="3">
    <source>
        <dbReference type="Proteomes" id="UP000078113"/>
    </source>
</evidence>
<gene>
    <name evidence="2" type="ORF">A4X09_0g1874</name>
</gene>
<dbReference type="Proteomes" id="UP000078113">
    <property type="component" value="Unassembled WGS sequence"/>
</dbReference>
<reference evidence="2" key="2">
    <citation type="journal article" date="2019" name="IMA Fungus">
        <title>Genome sequencing and comparison of five Tilletia species to identify candidate genes for the detection of regulated species infecting wheat.</title>
        <authorList>
            <person name="Nguyen H.D.T."/>
            <person name="Sultana T."/>
            <person name="Kesanakurti P."/>
            <person name="Hambleton S."/>
        </authorList>
    </citation>
    <scope>NUCLEOTIDE SEQUENCE</scope>
    <source>
        <strain evidence="2">DAOMC 236422</strain>
    </source>
</reference>
<comment type="caution">
    <text evidence="2">The sequence shown here is derived from an EMBL/GenBank/DDBJ whole genome shotgun (WGS) entry which is preliminary data.</text>
</comment>
<reference evidence="2" key="1">
    <citation type="submission" date="2016-04" db="EMBL/GenBank/DDBJ databases">
        <authorList>
            <person name="Nguyen H.D."/>
            <person name="Samba Siva P."/>
            <person name="Cullis J."/>
            <person name="Levesque C.A."/>
            <person name="Hambleton S."/>
        </authorList>
    </citation>
    <scope>NUCLEOTIDE SEQUENCE</scope>
    <source>
        <strain evidence="2">DAOMC 236422</strain>
    </source>
</reference>